<name>A0A7S0UPS0_9CHLO</name>
<protein>
    <submittedName>
        <fullName evidence="1">Uncharacterized protein</fullName>
    </submittedName>
</protein>
<proteinExistence type="predicted"/>
<sequence>MNKCQVASGQTDHIGSDDHSNAFQIDQHCSVANQNRSWPWFWQLELWWWWWWWWMQVEEGKGRGEIKKRKMKKTYQGFNQRECSNTFLSSIKVSSIPYLPLPIYPFIYLSISIHSSPLSLKALPPSRSLTAGSIDLKSRYAIPSSATN</sequence>
<dbReference type="AlphaFoldDB" id="A0A7S0UPS0"/>
<accession>A0A7S0UPS0</accession>
<gene>
    <name evidence="1" type="ORF">PPAR00522_LOCUS4958</name>
</gene>
<reference evidence="1" key="1">
    <citation type="submission" date="2021-01" db="EMBL/GenBank/DDBJ databases">
        <authorList>
            <person name="Corre E."/>
            <person name="Pelletier E."/>
            <person name="Niang G."/>
            <person name="Scheremetjew M."/>
            <person name="Finn R."/>
            <person name="Kale V."/>
            <person name="Holt S."/>
            <person name="Cochrane G."/>
            <person name="Meng A."/>
            <person name="Brown T."/>
            <person name="Cohen L."/>
        </authorList>
    </citation>
    <scope>NUCLEOTIDE SEQUENCE</scope>
    <source>
        <strain evidence="1">SAG 63-3</strain>
    </source>
</reference>
<organism evidence="1">
    <name type="scientific">Polytomella parva</name>
    <dbReference type="NCBI Taxonomy" id="51329"/>
    <lineage>
        <taxon>Eukaryota</taxon>
        <taxon>Viridiplantae</taxon>
        <taxon>Chlorophyta</taxon>
        <taxon>core chlorophytes</taxon>
        <taxon>Chlorophyceae</taxon>
        <taxon>CS clade</taxon>
        <taxon>Chlamydomonadales</taxon>
        <taxon>Chlamydomonadaceae</taxon>
        <taxon>Polytomella</taxon>
    </lineage>
</organism>
<dbReference type="EMBL" id="HBFM01007841">
    <property type="protein sequence ID" value="CAD8768561.1"/>
    <property type="molecule type" value="Transcribed_RNA"/>
</dbReference>
<evidence type="ECO:0000313" key="1">
    <source>
        <dbReference type="EMBL" id="CAD8768561.1"/>
    </source>
</evidence>